<dbReference type="CDD" id="cd17470">
    <property type="entry name" value="T3SS_Flik_C"/>
    <property type="match status" value="1"/>
</dbReference>
<evidence type="ECO:0000313" key="3">
    <source>
        <dbReference type="EMBL" id="APE44982.1"/>
    </source>
</evidence>
<accession>A0A1J0WLD3</accession>
<proteinExistence type="predicted"/>
<evidence type="ECO:0000256" key="1">
    <source>
        <dbReference type="SAM" id="MobiDB-lite"/>
    </source>
</evidence>
<keyword evidence="4" id="KW-1185">Reference proteome</keyword>
<dbReference type="InterPro" id="IPR038610">
    <property type="entry name" value="FliK-like_C_sf"/>
</dbReference>
<organism evidence="3 4">
    <name type="scientific">Sulfitobacter alexandrii</name>
    <dbReference type="NCBI Taxonomy" id="1917485"/>
    <lineage>
        <taxon>Bacteria</taxon>
        <taxon>Pseudomonadati</taxon>
        <taxon>Pseudomonadota</taxon>
        <taxon>Alphaproteobacteria</taxon>
        <taxon>Rhodobacterales</taxon>
        <taxon>Roseobacteraceae</taxon>
        <taxon>Sulfitobacter</taxon>
    </lineage>
</organism>
<dbReference type="STRING" id="1917485.BOO69_17385"/>
<reference evidence="3 4" key="1">
    <citation type="submission" date="2016-11" db="EMBL/GenBank/DDBJ databases">
        <title>Complete genome sequence of Sulfitobacter sp. AM1-D1, a toxic bacteria associated with marine dinoflagellate Alexandrium minutum in East China Sea.</title>
        <authorList>
            <person name="Yang Q."/>
            <person name="Zhang X."/>
            <person name="Tian X."/>
        </authorList>
    </citation>
    <scope>NUCLEOTIDE SEQUENCE [LARGE SCALE GENOMIC DNA]</scope>
    <source>
        <strain evidence="3 4">AM1-D1</strain>
    </source>
</reference>
<dbReference type="AlphaFoldDB" id="A0A1J0WLD3"/>
<dbReference type="Proteomes" id="UP000181897">
    <property type="component" value="Chromosome"/>
</dbReference>
<gene>
    <name evidence="3" type="ORF">BOO69_17385</name>
</gene>
<feature type="region of interest" description="Disordered" evidence="1">
    <location>
        <begin position="1"/>
        <end position="20"/>
    </location>
</feature>
<dbReference type="Pfam" id="PF02120">
    <property type="entry name" value="Flg_hook"/>
    <property type="match status" value="1"/>
</dbReference>
<evidence type="ECO:0000313" key="4">
    <source>
        <dbReference type="Proteomes" id="UP000181897"/>
    </source>
</evidence>
<feature type="domain" description="Flagellar hook-length control protein-like C-terminal" evidence="2">
    <location>
        <begin position="73"/>
        <end position="146"/>
    </location>
</feature>
<protein>
    <recommendedName>
        <fullName evidence="2">Flagellar hook-length control protein-like C-terminal domain-containing protein</fullName>
    </recommendedName>
</protein>
<dbReference type="InterPro" id="IPR021136">
    <property type="entry name" value="Flagellar_hook_control-like_C"/>
</dbReference>
<dbReference type="Gene3D" id="3.30.750.140">
    <property type="match status" value="1"/>
</dbReference>
<dbReference type="KEGG" id="suam:BOO69_17385"/>
<sequence>MAPQPGPAIGSSTVKGDIRETVTGPVDIVPVEAGSPRPVDTLPAVQGQPVSAPQRADMPMHIARQVAEALQGIGQQPVEISLTPEELGRVRLSLSASDSGMIVHVVADRAETLDLMRRHITELSEEFRQLGYADVRFSFAGGGEQHGHRPPRADVLAPDGELPEASGTIAEIALSITPDTGVDIRL</sequence>
<name>A0A1J0WLD3_9RHOB</name>
<dbReference type="EMBL" id="CP018076">
    <property type="protein sequence ID" value="APE44982.1"/>
    <property type="molecule type" value="Genomic_DNA"/>
</dbReference>
<evidence type="ECO:0000259" key="2">
    <source>
        <dbReference type="Pfam" id="PF02120"/>
    </source>
</evidence>